<protein>
    <submittedName>
        <fullName evidence="1">Uncharacterized protein</fullName>
    </submittedName>
</protein>
<evidence type="ECO:0000313" key="3">
    <source>
        <dbReference type="Proteomes" id="UP001216440"/>
    </source>
</evidence>
<accession>A0ABY8KCM2</accession>
<dbReference type="EMBL" id="CP121683">
    <property type="protein sequence ID" value="WGD45217.1"/>
    <property type="molecule type" value="Genomic_DNA"/>
</dbReference>
<evidence type="ECO:0000313" key="1">
    <source>
        <dbReference type="EMBL" id="WGD44740.1"/>
    </source>
</evidence>
<gene>
    <name evidence="1" type="ORF">PYS65_34030</name>
    <name evidence="2" type="ORF">PYS65_34590</name>
</gene>
<keyword evidence="2" id="KW-0614">Plasmid</keyword>
<geneLocation type="plasmid" evidence="2 3">
    <name>punmamed2</name>
</geneLocation>
<reference evidence="1 3" key="1">
    <citation type="submission" date="2023-03" db="EMBL/GenBank/DDBJ databases">
        <authorList>
            <person name="Mo P."/>
        </authorList>
    </citation>
    <scope>NUCLEOTIDE SEQUENCE [LARGE SCALE GENOMIC DNA]</scope>
    <source>
        <strain evidence="1 3">HUAS 5</strain>
        <plasmid evidence="2 3">punmamed2</plasmid>
    </source>
</reference>
<name>A0ABY8KCM2_9ACTN</name>
<sequence>MVVVSRTDLFQERAVVDGYRFVAGFQGAVQDASITSGTASSDVVEGGFMPEPVVVSSSLRARYTAMLAADLEGVAVERQRIEEEFATLHRRLRALDREHAWLTRMQQELTTLAVADSGTVVAHGPAAFAGASALGDAASGPRGSAVRPSAGLAAAKEPKLRELIVEELRCQARPLSSSEVTAVLRRAHPGRRLKEPAMRRALEALVGQERVQRRRRGGRVLYSVADAVAVVGGAAGLSLVADRPAAGHVGGHAAAS</sequence>
<evidence type="ECO:0000313" key="2">
    <source>
        <dbReference type="EMBL" id="WGD45217.1"/>
    </source>
</evidence>
<dbReference type="EMBL" id="CP121682">
    <property type="protein sequence ID" value="WGD44740.1"/>
    <property type="molecule type" value="Genomic_DNA"/>
</dbReference>
<dbReference type="Proteomes" id="UP001216440">
    <property type="component" value="Plasmid punmamed2"/>
</dbReference>
<dbReference type="Proteomes" id="UP001216440">
    <property type="component" value="Chromosome"/>
</dbReference>
<dbReference type="RefSeq" id="WP_279337791.1">
    <property type="nucleotide sequence ID" value="NZ_CP121682.1"/>
</dbReference>
<proteinExistence type="predicted"/>
<organism evidence="1 3">
    <name type="scientific">Streptomyces cathayae</name>
    <dbReference type="NCBI Taxonomy" id="3031124"/>
    <lineage>
        <taxon>Bacteria</taxon>
        <taxon>Bacillati</taxon>
        <taxon>Actinomycetota</taxon>
        <taxon>Actinomycetes</taxon>
        <taxon>Kitasatosporales</taxon>
        <taxon>Streptomycetaceae</taxon>
        <taxon>Streptomyces</taxon>
    </lineage>
</organism>
<keyword evidence="3" id="KW-1185">Reference proteome</keyword>